<name>A0AAV8X776_9CUCU</name>
<evidence type="ECO:0000313" key="3">
    <source>
        <dbReference type="EMBL" id="KAJ8934652.1"/>
    </source>
</evidence>
<accession>A0AAV8X776</accession>
<keyword evidence="1" id="KW-0812">Transmembrane</keyword>
<keyword evidence="1" id="KW-0472">Membrane</keyword>
<dbReference type="PANTHER" id="PTHR10050:SF51">
    <property type="entry name" value="PROTEIN O-MANNOSYL-TRANSFERASE 1"/>
    <property type="match status" value="1"/>
</dbReference>
<comment type="caution">
    <text evidence="3">The sequence shown here is derived from an EMBL/GenBank/DDBJ whole genome shotgun (WGS) entry which is preliminary data.</text>
</comment>
<keyword evidence="4" id="KW-1185">Reference proteome</keyword>
<organism evidence="3 4">
    <name type="scientific">Rhamnusium bicolor</name>
    <dbReference type="NCBI Taxonomy" id="1586634"/>
    <lineage>
        <taxon>Eukaryota</taxon>
        <taxon>Metazoa</taxon>
        <taxon>Ecdysozoa</taxon>
        <taxon>Arthropoda</taxon>
        <taxon>Hexapoda</taxon>
        <taxon>Insecta</taxon>
        <taxon>Pterygota</taxon>
        <taxon>Neoptera</taxon>
        <taxon>Endopterygota</taxon>
        <taxon>Coleoptera</taxon>
        <taxon>Polyphaga</taxon>
        <taxon>Cucujiformia</taxon>
        <taxon>Chrysomeloidea</taxon>
        <taxon>Cerambycidae</taxon>
        <taxon>Lepturinae</taxon>
        <taxon>Rhagiini</taxon>
        <taxon>Rhamnusium</taxon>
    </lineage>
</organism>
<dbReference type="PANTHER" id="PTHR10050">
    <property type="entry name" value="DOLICHYL-PHOSPHATE-MANNOSE--PROTEIN MANNOSYLTRANSFERASE"/>
    <property type="match status" value="1"/>
</dbReference>
<feature type="transmembrane region" description="Helical" evidence="1">
    <location>
        <begin position="12"/>
        <end position="34"/>
    </location>
</feature>
<dbReference type="GO" id="GO:0005783">
    <property type="term" value="C:endoplasmic reticulum"/>
    <property type="evidence" value="ECO:0007669"/>
    <property type="project" value="TreeGrafter"/>
</dbReference>
<gene>
    <name evidence="3" type="ORF">NQ314_013251</name>
</gene>
<dbReference type="GO" id="GO:0004169">
    <property type="term" value="F:dolichyl-phosphate-mannose-protein mannosyltransferase activity"/>
    <property type="evidence" value="ECO:0007669"/>
    <property type="project" value="TreeGrafter"/>
</dbReference>
<evidence type="ECO:0000259" key="2">
    <source>
        <dbReference type="Pfam" id="PF16192"/>
    </source>
</evidence>
<feature type="domain" description="Protein O-mannosyl-transferase C-terminal four TM" evidence="2">
    <location>
        <begin position="4"/>
        <end position="77"/>
    </location>
</feature>
<dbReference type="InterPro" id="IPR032421">
    <property type="entry name" value="PMT_4TMC"/>
</dbReference>
<proteinExistence type="predicted"/>
<dbReference type="EMBL" id="JANEYF010003692">
    <property type="protein sequence ID" value="KAJ8934652.1"/>
    <property type="molecule type" value="Genomic_DNA"/>
</dbReference>
<dbReference type="InterPro" id="IPR027005">
    <property type="entry name" value="PMT-like"/>
</dbReference>
<dbReference type="Pfam" id="PF16192">
    <property type="entry name" value="PMT_4TMC"/>
    <property type="match status" value="1"/>
</dbReference>
<sequence>MMFAQIHLLGNIIIWYSATLSLVLYCVLLIFYLIRRRRLCYDIDEKNWAQFKVIGEVFLTGYLFHYLPYFLSNARYFSITIYQPSRSKHFSWLLC</sequence>
<protein>
    <recommendedName>
        <fullName evidence="2">Protein O-mannosyl-transferase C-terminal four TM domain-containing protein</fullName>
    </recommendedName>
</protein>
<evidence type="ECO:0000256" key="1">
    <source>
        <dbReference type="SAM" id="Phobius"/>
    </source>
</evidence>
<dbReference type="Proteomes" id="UP001162156">
    <property type="component" value="Unassembled WGS sequence"/>
</dbReference>
<dbReference type="AlphaFoldDB" id="A0AAV8X776"/>
<keyword evidence="1" id="KW-1133">Transmembrane helix</keyword>
<reference evidence="3" key="1">
    <citation type="journal article" date="2023" name="Insect Mol. Biol.">
        <title>Genome sequencing provides insights into the evolution of gene families encoding plant cell wall-degrading enzymes in longhorned beetles.</title>
        <authorList>
            <person name="Shin N.R."/>
            <person name="Okamura Y."/>
            <person name="Kirsch R."/>
            <person name="Pauchet Y."/>
        </authorList>
    </citation>
    <scope>NUCLEOTIDE SEQUENCE</scope>
    <source>
        <strain evidence="3">RBIC_L_NR</strain>
    </source>
</reference>
<evidence type="ECO:0000313" key="4">
    <source>
        <dbReference type="Proteomes" id="UP001162156"/>
    </source>
</evidence>